<gene>
    <name evidence="2" type="ORF">Tco_0819801</name>
</gene>
<reference evidence="2" key="2">
    <citation type="submission" date="2022-01" db="EMBL/GenBank/DDBJ databases">
        <authorList>
            <person name="Yamashiro T."/>
            <person name="Shiraishi A."/>
            <person name="Satake H."/>
            <person name="Nakayama K."/>
        </authorList>
    </citation>
    <scope>NUCLEOTIDE SEQUENCE</scope>
</reference>
<dbReference type="Proteomes" id="UP001151760">
    <property type="component" value="Unassembled WGS sequence"/>
</dbReference>
<sequence>MTKLTEKVKFEWGDNKKQLFNVEAEVVLAPILALTLKEAKSFNRYGSMLKRRVGCSVNAKKKRRGERSTLRVRDLSMTIGLDLPKTNLECSGMKHEKPEDIKNEDVEDVG</sequence>
<evidence type="ECO:0000313" key="3">
    <source>
        <dbReference type="Proteomes" id="UP001151760"/>
    </source>
</evidence>
<reference evidence="2" key="1">
    <citation type="journal article" date="2022" name="Int. J. Mol. Sci.">
        <title>Draft Genome of Tanacetum Coccineum: Genomic Comparison of Closely Related Tanacetum-Family Plants.</title>
        <authorList>
            <person name="Yamashiro T."/>
            <person name="Shiraishi A."/>
            <person name="Nakayama K."/>
            <person name="Satake H."/>
        </authorList>
    </citation>
    <scope>NUCLEOTIDE SEQUENCE</scope>
</reference>
<accession>A0ABQ5AAL5</accession>
<feature type="region of interest" description="Disordered" evidence="1">
    <location>
        <begin position="88"/>
        <end position="110"/>
    </location>
</feature>
<comment type="caution">
    <text evidence="2">The sequence shown here is derived from an EMBL/GenBank/DDBJ whole genome shotgun (WGS) entry which is preliminary data.</text>
</comment>
<name>A0ABQ5AAL5_9ASTR</name>
<organism evidence="2 3">
    <name type="scientific">Tanacetum coccineum</name>
    <dbReference type="NCBI Taxonomy" id="301880"/>
    <lineage>
        <taxon>Eukaryota</taxon>
        <taxon>Viridiplantae</taxon>
        <taxon>Streptophyta</taxon>
        <taxon>Embryophyta</taxon>
        <taxon>Tracheophyta</taxon>
        <taxon>Spermatophyta</taxon>
        <taxon>Magnoliopsida</taxon>
        <taxon>eudicotyledons</taxon>
        <taxon>Gunneridae</taxon>
        <taxon>Pentapetalae</taxon>
        <taxon>asterids</taxon>
        <taxon>campanulids</taxon>
        <taxon>Asterales</taxon>
        <taxon>Asteraceae</taxon>
        <taxon>Asteroideae</taxon>
        <taxon>Anthemideae</taxon>
        <taxon>Anthemidinae</taxon>
        <taxon>Tanacetum</taxon>
    </lineage>
</organism>
<keyword evidence="3" id="KW-1185">Reference proteome</keyword>
<protein>
    <submittedName>
        <fullName evidence="2">Uncharacterized protein</fullName>
    </submittedName>
</protein>
<evidence type="ECO:0000313" key="2">
    <source>
        <dbReference type="EMBL" id="GJS98631.1"/>
    </source>
</evidence>
<feature type="compositionally biased region" description="Basic and acidic residues" evidence="1">
    <location>
        <begin position="92"/>
        <end position="104"/>
    </location>
</feature>
<evidence type="ECO:0000256" key="1">
    <source>
        <dbReference type="SAM" id="MobiDB-lite"/>
    </source>
</evidence>
<dbReference type="EMBL" id="BQNB010012059">
    <property type="protein sequence ID" value="GJS98631.1"/>
    <property type="molecule type" value="Genomic_DNA"/>
</dbReference>
<proteinExistence type="predicted"/>